<proteinExistence type="predicted"/>
<evidence type="ECO:0000313" key="2">
    <source>
        <dbReference type="EMBL" id="KAK3587531.1"/>
    </source>
</evidence>
<dbReference type="Proteomes" id="UP001195483">
    <property type="component" value="Unassembled WGS sequence"/>
</dbReference>
<reference evidence="2" key="1">
    <citation type="journal article" date="2021" name="Genome Biol. Evol.">
        <title>A High-Quality Reference Genome for a Parasitic Bivalve with Doubly Uniparental Inheritance (Bivalvia: Unionida).</title>
        <authorList>
            <person name="Smith C.H."/>
        </authorList>
    </citation>
    <scope>NUCLEOTIDE SEQUENCE</scope>
    <source>
        <strain evidence="2">CHS0354</strain>
    </source>
</reference>
<protein>
    <recommendedName>
        <fullName evidence="4">Secreted protein</fullName>
    </recommendedName>
</protein>
<gene>
    <name evidence="2" type="ORF">CHS0354_004815</name>
</gene>
<dbReference type="EMBL" id="JAEAOA010000355">
    <property type="protein sequence ID" value="KAK3587531.1"/>
    <property type="molecule type" value="Genomic_DNA"/>
</dbReference>
<evidence type="ECO:0008006" key="4">
    <source>
        <dbReference type="Google" id="ProtNLM"/>
    </source>
</evidence>
<evidence type="ECO:0000313" key="3">
    <source>
        <dbReference type="Proteomes" id="UP001195483"/>
    </source>
</evidence>
<reference evidence="2" key="2">
    <citation type="journal article" date="2021" name="Genome Biol. Evol.">
        <title>Developing a high-quality reference genome for a parasitic bivalve with doubly uniparental inheritance (Bivalvia: Unionida).</title>
        <authorList>
            <person name="Smith C.H."/>
        </authorList>
    </citation>
    <scope>NUCLEOTIDE SEQUENCE</scope>
    <source>
        <strain evidence="2">CHS0354</strain>
        <tissue evidence="2">Mantle</tissue>
    </source>
</reference>
<keyword evidence="3" id="KW-1185">Reference proteome</keyword>
<evidence type="ECO:0000256" key="1">
    <source>
        <dbReference type="SAM" id="SignalP"/>
    </source>
</evidence>
<organism evidence="2 3">
    <name type="scientific">Potamilus streckersoni</name>
    <dbReference type="NCBI Taxonomy" id="2493646"/>
    <lineage>
        <taxon>Eukaryota</taxon>
        <taxon>Metazoa</taxon>
        <taxon>Spiralia</taxon>
        <taxon>Lophotrochozoa</taxon>
        <taxon>Mollusca</taxon>
        <taxon>Bivalvia</taxon>
        <taxon>Autobranchia</taxon>
        <taxon>Heteroconchia</taxon>
        <taxon>Palaeoheterodonta</taxon>
        <taxon>Unionida</taxon>
        <taxon>Unionoidea</taxon>
        <taxon>Unionidae</taxon>
        <taxon>Ambleminae</taxon>
        <taxon>Lampsilini</taxon>
        <taxon>Potamilus</taxon>
    </lineage>
</organism>
<reference evidence="2" key="3">
    <citation type="submission" date="2023-05" db="EMBL/GenBank/DDBJ databases">
        <authorList>
            <person name="Smith C.H."/>
        </authorList>
    </citation>
    <scope>NUCLEOTIDE SEQUENCE</scope>
    <source>
        <strain evidence="2">CHS0354</strain>
        <tissue evidence="2">Mantle</tissue>
    </source>
</reference>
<feature type="signal peptide" evidence="1">
    <location>
        <begin position="1"/>
        <end position="21"/>
    </location>
</feature>
<sequence length="77" mass="8376">MQAATVMCALWMAIGIPGPHGQRALLLVATVQRCEPGTAPIRTVSHVAIPAMAFTQKQHRATQLRVQVLYMLVTLPN</sequence>
<accession>A0AAE0S8Y8</accession>
<feature type="chain" id="PRO_5041956562" description="Secreted protein" evidence="1">
    <location>
        <begin position="22"/>
        <end position="77"/>
    </location>
</feature>
<comment type="caution">
    <text evidence="2">The sequence shown here is derived from an EMBL/GenBank/DDBJ whole genome shotgun (WGS) entry which is preliminary data.</text>
</comment>
<dbReference type="AlphaFoldDB" id="A0AAE0S8Y8"/>
<keyword evidence="1" id="KW-0732">Signal</keyword>
<name>A0AAE0S8Y8_9BIVA</name>